<keyword evidence="10" id="KW-0406">Ion transport</keyword>
<reference evidence="15 16" key="1">
    <citation type="submission" date="2011-02" db="EMBL/GenBank/DDBJ databases">
        <title>The Genome Sequence of Sphaeroforma arctica JP610.</title>
        <authorList>
            <consortium name="The Broad Institute Genome Sequencing Platform"/>
            <person name="Russ C."/>
            <person name="Cuomo C."/>
            <person name="Young S.K."/>
            <person name="Zeng Q."/>
            <person name="Gargeya S."/>
            <person name="Alvarado L."/>
            <person name="Berlin A."/>
            <person name="Chapman S.B."/>
            <person name="Chen Z."/>
            <person name="Freedman E."/>
            <person name="Gellesch M."/>
            <person name="Goldberg J."/>
            <person name="Griggs A."/>
            <person name="Gujja S."/>
            <person name="Heilman E."/>
            <person name="Heiman D."/>
            <person name="Howarth C."/>
            <person name="Mehta T."/>
            <person name="Neiman D."/>
            <person name="Pearson M."/>
            <person name="Roberts A."/>
            <person name="Saif S."/>
            <person name="Shea T."/>
            <person name="Shenoy N."/>
            <person name="Sisk P."/>
            <person name="Stolte C."/>
            <person name="Sykes S."/>
            <person name="White J."/>
            <person name="Yandava C."/>
            <person name="Burger G."/>
            <person name="Gray M.W."/>
            <person name="Holland P.W.H."/>
            <person name="King N."/>
            <person name="Lang F.B.F."/>
            <person name="Roger A.J."/>
            <person name="Ruiz-Trillo I."/>
            <person name="Haas B."/>
            <person name="Nusbaum C."/>
            <person name="Birren B."/>
        </authorList>
    </citation>
    <scope>NUCLEOTIDE SEQUENCE [LARGE SCALE GENOMIC DNA]</scope>
    <source>
        <strain evidence="15 16">JP610</strain>
    </source>
</reference>
<keyword evidence="11" id="KW-0496">Mitochondrion</keyword>
<dbReference type="PROSITE" id="PS00018">
    <property type="entry name" value="EF_HAND_1"/>
    <property type="match status" value="1"/>
</dbReference>
<dbReference type="GO" id="GO:1990246">
    <property type="term" value="C:uniplex complex"/>
    <property type="evidence" value="ECO:0007669"/>
    <property type="project" value="TreeGrafter"/>
</dbReference>
<gene>
    <name evidence="15" type="ORF">SARC_10897</name>
</gene>
<dbReference type="EMBL" id="KQ243027">
    <property type="protein sequence ID" value="KNC76614.1"/>
    <property type="molecule type" value="Genomic_DNA"/>
</dbReference>
<keyword evidence="8" id="KW-0106">Calcium</keyword>
<dbReference type="RefSeq" id="XP_014150516.1">
    <property type="nucleotide sequence ID" value="XM_014295041.1"/>
</dbReference>
<evidence type="ECO:0000256" key="3">
    <source>
        <dbReference type="ARBA" id="ARBA00022448"/>
    </source>
</evidence>
<evidence type="ECO:0000256" key="9">
    <source>
        <dbReference type="ARBA" id="ARBA00022946"/>
    </source>
</evidence>
<evidence type="ECO:0000313" key="15">
    <source>
        <dbReference type="EMBL" id="KNC76614.1"/>
    </source>
</evidence>
<evidence type="ECO:0000256" key="8">
    <source>
        <dbReference type="ARBA" id="ARBA00022837"/>
    </source>
</evidence>
<dbReference type="GO" id="GO:0005758">
    <property type="term" value="C:mitochondrial intermembrane space"/>
    <property type="evidence" value="ECO:0007669"/>
    <property type="project" value="UniProtKB-SubCell"/>
</dbReference>
<protein>
    <recommendedName>
        <fullName evidence="14">EF-hand domain-containing protein</fullName>
    </recommendedName>
</protein>
<evidence type="ECO:0000256" key="10">
    <source>
        <dbReference type="ARBA" id="ARBA00023065"/>
    </source>
</evidence>
<sequence length="125" mass="14033">MTTDDFLRSVCAGGPTQPDGLRLDQYRKLSIEHLQREYSPTKSQQASVLFGSHALIEYSEYVLLRALLATPQKAFHIAFQVIDRDDSGTMEMDEFFDVVQSVSGTTGLKPIDTERSLVCYRPGVE</sequence>
<dbReference type="PANTHER" id="PTHR12294:SF1">
    <property type="entry name" value="CALCIUM UPTAKE PROTEIN 1, MITOCHONDRIAL"/>
    <property type="match status" value="1"/>
</dbReference>
<evidence type="ECO:0000256" key="2">
    <source>
        <dbReference type="ARBA" id="ARBA00004569"/>
    </source>
</evidence>
<keyword evidence="5" id="KW-0479">Metal-binding</keyword>
<keyword evidence="12" id="KW-0472">Membrane</keyword>
<evidence type="ECO:0000256" key="7">
    <source>
        <dbReference type="ARBA" id="ARBA00022792"/>
    </source>
</evidence>
<evidence type="ECO:0000256" key="11">
    <source>
        <dbReference type="ARBA" id="ARBA00023128"/>
    </source>
</evidence>
<dbReference type="GO" id="GO:0005509">
    <property type="term" value="F:calcium ion binding"/>
    <property type="evidence" value="ECO:0007669"/>
    <property type="project" value="InterPro"/>
</dbReference>
<dbReference type="eggNOG" id="KOG2643">
    <property type="taxonomic scope" value="Eukaryota"/>
</dbReference>
<feature type="domain" description="EF-hand" evidence="14">
    <location>
        <begin position="70"/>
        <end position="105"/>
    </location>
</feature>
<dbReference type="Proteomes" id="UP000054560">
    <property type="component" value="Unassembled WGS sequence"/>
</dbReference>
<dbReference type="GO" id="GO:0051560">
    <property type="term" value="P:mitochondrial calcium ion homeostasis"/>
    <property type="evidence" value="ECO:0007669"/>
    <property type="project" value="TreeGrafter"/>
</dbReference>
<dbReference type="OrthoDB" id="10056860at2759"/>
<evidence type="ECO:0000313" key="16">
    <source>
        <dbReference type="Proteomes" id="UP000054560"/>
    </source>
</evidence>
<dbReference type="GO" id="GO:0036444">
    <property type="term" value="P:calcium import into the mitochondrion"/>
    <property type="evidence" value="ECO:0007669"/>
    <property type="project" value="TreeGrafter"/>
</dbReference>
<evidence type="ECO:0000256" key="5">
    <source>
        <dbReference type="ARBA" id="ARBA00022723"/>
    </source>
</evidence>
<evidence type="ECO:0000259" key="14">
    <source>
        <dbReference type="PROSITE" id="PS50222"/>
    </source>
</evidence>
<evidence type="ECO:0000256" key="13">
    <source>
        <dbReference type="ARBA" id="ARBA00038333"/>
    </source>
</evidence>
<proteinExistence type="inferred from homology"/>
<evidence type="ECO:0000256" key="12">
    <source>
        <dbReference type="ARBA" id="ARBA00023136"/>
    </source>
</evidence>
<keyword evidence="6" id="KW-0677">Repeat</keyword>
<dbReference type="InterPro" id="IPR018247">
    <property type="entry name" value="EF_Hand_1_Ca_BS"/>
</dbReference>
<dbReference type="InterPro" id="IPR039800">
    <property type="entry name" value="MICU1/2/3"/>
</dbReference>
<keyword evidence="4" id="KW-0109">Calcium transport</keyword>
<keyword evidence="16" id="KW-1185">Reference proteome</keyword>
<organism evidence="15 16">
    <name type="scientific">Sphaeroforma arctica JP610</name>
    <dbReference type="NCBI Taxonomy" id="667725"/>
    <lineage>
        <taxon>Eukaryota</taxon>
        <taxon>Ichthyosporea</taxon>
        <taxon>Ichthyophonida</taxon>
        <taxon>Sphaeroforma</taxon>
    </lineage>
</organism>
<name>A0A0L0FIL7_9EUKA</name>
<evidence type="ECO:0000256" key="1">
    <source>
        <dbReference type="ARBA" id="ARBA00004273"/>
    </source>
</evidence>
<comment type="similarity">
    <text evidence="13">Belongs to the MICU1 family. MICU1 subfamily.</text>
</comment>
<dbReference type="PROSITE" id="PS50222">
    <property type="entry name" value="EF_HAND_2"/>
    <property type="match status" value="1"/>
</dbReference>
<dbReference type="InterPro" id="IPR002048">
    <property type="entry name" value="EF_hand_dom"/>
</dbReference>
<dbReference type="GeneID" id="25911401"/>
<dbReference type="PANTHER" id="PTHR12294">
    <property type="entry name" value="EF HAND DOMAIN FAMILY A1,A2-RELATED"/>
    <property type="match status" value="1"/>
</dbReference>
<evidence type="ECO:0000256" key="6">
    <source>
        <dbReference type="ARBA" id="ARBA00022737"/>
    </source>
</evidence>
<keyword evidence="7" id="KW-0999">Mitochondrion inner membrane</keyword>
<dbReference type="STRING" id="667725.A0A0L0FIL7"/>
<dbReference type="InterPro" id="IPR011992">
    <property type="entry name" value="EF-hand-dom_pair"/>
</dbReference>
<dbReference type="Gene3D" id="1.10.238.10">
    <property type="entry name" value="EF-hand"/>
    <property type="match status" value="1"/>
</dbReference>
<keyword evidence="9" id="KW-0809">Transit peptide</keyword>
<dbReference type="SUPFAM" id="SSF47473">
    <property type="entry name" value="EF-hand"/>
    <property type="match status" value="1"/>
</dbReference>
<accession>A0A0L0FIL7</accession>
<dbReference type="AlphaFoldDB" id="A0A0L0FIL7"/>
<evidence type="ECO:0000256" key="4">
    <source>
        <dbReference type="ARBA" id="ARBA00022568"/>
    </source>
</evidence>
<keyword evidence="3" id="KW-0813">Transport</keyword>
<comment type="subcellular location">
    <subcellularLocation>
        <location evidence="1">Mitochondrion inner membrane</location>
    </subcellularLocation>
    <subcellularLocation>
        <location evidence="2">Mitochondrion intermembrane space</location>
    </subcellularLocation>
</comment>